<accession>A0A814J3B3</accession>
<evidence type="ECO:0000256" key="4">
    <source>
        <dbReference type="ARBA" id="ARBA00023136"/>
    </source>
</evidence>
<evidence type="ECO:0000256" key="6">
    <source>
        <dbReference type="RuleBase" id="RU000461"/>
    </source>
</evidence>
<name>A0A814J3B3_9BILA</name>
<evidence type="ECO:0000256" key="5">
    <source>
        <dbReference type="PIRSR" id="PIRSR602401-1"/>
    </source>
</evidence>
<organism evidence="7 8">
    <name type="scientific">Adineta steineri</name>
    <dbReference type="NCBI Taxonomy" id="433720"/>
    <lineage>
        <taxon>Eukaryota</taxon>
        <taxon>Metazoa</taxon>
        <taxon>Spiralia</taxon>
        <taxon>Gnathifera</taxon>
        <taxon>Rotifera</taxon>
        <taxon>Eurotatoria</taxon>
        <taxon>Bdelloidea</taxon>
        <taxon>Adinetida</taxon>
        <taxon>Adinetidae</taxon>
        <taxon>Adineta</taxon>
    </lineage>
</organism>
<dbReference type="Proteomes" id="UP000663877">
    <property type="component" value="Unassembled WGS sequence"/>
</dbReference>
<dbReference type="EMBL" id="CAJNOI010000085">
    <property type="protein sequence ID" value="CAF1031357.1"/>
    <property type="molecule type" value="Genomic_DNA"/>
</dbReference>
<comment type="similarity">
    <text evidence="2 6">Belongs to the cytochrome P450 family.</text>
</comment>
<dbReference type="InterPro" id="IPR017972">
    <property type="entry name" value="Cyt_P450_CS"/>
</dbReference>
<dbReference type="InterPro" id="IPR001128">
    <property type="entry name" value="Cyt_P450"/>
</dbReference>
<dbReference type="GO" id="GO:0020037">
    <property type="term" value="F:heme binding"/>
    <property type="evidence" value="ECO:0007669"/>
    <property type="project" value="InterPro"/>
</dbReference>
<dbReference type="PANTHER" id="PTHR24291">
    <property type="entry name" value="CYTOCHROME P450 FAMILY 4"/>
    <property type="match status" value="1"/>
</dbReference>
<keyword evidence="6" id="KW-0503">Monooxygenase</keyword>
<dbReference type="InterPro" id="IPR002401">
    <property type="entry name" value="Cyt_P450_E_grp-I"/>
</dbReference>
<dbReference type="PROSITE" id="PS00086">
    <property type="entry name" value="CYTOCHROME_P450"/>
    <property type="match status" value="1"/>
</dbReference>
<dbReference type="InterPro" id="IPR036396">
    <property type="entry name" value="Cyt_P450_sf"/>
</dbReference>
<keyword evidence="5 6" id="KW-0349">Heme</keyword>
<dbReference type="InterPro" id="IPR050196">
    <property type="entry name" value="Cytochrome_P450_Monoox"/>
</dbReference>
<dbReference type="GO" id="GO:0005506">
    <property type="term" value="F:iron ion binding"/>
    <property type="evidence" value="ECO:0007669"/>
    <property type="project" value="InterPro"/>
</dbReference>
<dbReference type="Pfam" id="PF00067">
    <property type="entry name" value="p450"/>
    <property type="match status" value="1"/>
</dbReference>
<dbReference type="SUPFAM" id="SSF48264">
    <property type="entry name" value="Cytochrome P450"/>
    <property type="match status" value="1"/>
</dbReference>
<reference evidence="7" key="1">
    <citation type="submission" date="2021-02" db="EMBL/GenBank/DDBJ databases">
        <authorList>
            <person name="Nowell W R."/>
        </authorList>
    </citation>
    <scope>NUCLEOTIDE SEQUENCE</scope>
</reference>
<feature type="binding site" description="axial binding residue" evidence="5">
    <location>
        <position position="309"/>
    </location>
    <ligand>
        <name>heme</name>
        <dbReference type="ChEBI" id="CHEBI:30413"/>
    </ligand>
    <ligandPart>
        <name>Fe</name>
        <dbReference type="ChEBI" id="CHEBI:18248"/>
    </ligandPart>
</feature>
<evidence type="ECO:0000256" key="1">
    <source>
        <dbReference type="ARBA" id="ARBA00004586"/>
    </source>
</evidence>
<dbReference type="PRINTS" id="PR00463">
    <property type="entry name" value="EP450I"/>
</dbReference>
<sequence>MTIFDNQSRILVQYYDECIRKDKGQPRDLYESISACTLDIITESAMGKNAGAQKSLALDINNDFVDATGRVARIVHVRMRSPWLWPAFIFNRLPSGREHNQLLKILHGFSREIIQHRLATFNAEQAKGNSEKKNRRPLVFLDNLISQMHAEQLSMDDIQEEVDGFILEGHDTTANAINYTCYLIGSYPDVQAKVQAEIDAIFADDFERACTMEDTYHMTYLESVIKESMRLFPPVPLIGREIQEDFVYRGETIRKGTTVVVFLPGIHQDPSVFPDPDKFDPDRFSASAERSKDWSPYGFIPFSVGSRNCIGQ</sequence>
<dbReference type="Gene3D" id="1.10.630.10">
    <property type="entry name" value="Cytochrome P450"/>
    <property type="match status" value="1"/>
</dbReference>
<dbReference type="GO" id="GO:0004497">
    <property type="term" value="F:monooxygenase activity"/>
    <property type="evidence" value="ECO:0007669"/>
    <property type="project" value="UniProtKB-KW"/>
</dbReference>
<dbReference type="PANTHER" id="PTHR24291:SF189">
    <property type="entry name" value="CYTOCHROME P450 4C3-RELATED"/>
    <property type="match status" value="1"/>
</dbReference>
<gene>
    <name evidence="7" type="ORF">BJG266_LOCUS17552</name>
</gene>
<evidence type="ECO:0008006" key="9">
    <source>
        <dbReference type="Google" id="ProtNLM"/>
    </source>
</evidence>
<keyword evidence="5 6" id="KW-0408">Iron</keyword>
<comment type="cofactor">
    <cofactor evidence="5">
        <name>heme</name>
        <dbReference type="ChEBI" id="CHEBI:30413"/>
    </cofactor>
</comment>
<proteinExistence type="inferred from homology"/>
<protein>
    <recommendedName>
        <fullName evidence="9">Cytochrome P450</fullName>
    </recommendedName>
</protein>
<dbReference type="GO" id="GO:0005789">
    <property type="term" value="C:endoplasmic reticulum membrane"/>
    <property type="evidence" value="ECO:0007669"/>
    <property type="project" value="UniProtKB-SubCell"/>
</dbReference>
<comment type="caution">
    <text evidence="7">The sequence shown here is derived from an EMBL/GenBank/DDBJ whole genome shotgun (WGS) entry which is preliminary data.</text>
</comment>
<evidence type="ECO:0000256" key="2">
    <source>
        <dbReference type="ARBA" id="ARBA00010617"/>
    </source>
</evidence>
<comment type="subcellular location">
    <subcellularLocation>
        <location evidence="1">Endoplasmic reticulum membrane</location>
    </subcellularLocation>
</comment>
<evidence type="ECO:0000256" key="3">
    <source>
        <dbReference type="ARBA" id="ARBA00022824"/>
    </source>
</evidence>
<evidence type="ECO:0000313" key="8">
    <source>
        <dbReference type="Proteomes" id="UP000663877"/>
    </source>
</evidence>
<dbReference type="PRINTS" id="PR00385">
    <property type="entry name" value="P450"/>
</dbReference>
<dbReference type="AlphaFoldDB" id="A0A814J3B3"/>
<keyword evidence="4" id="KW-0472">Membrane</keyword>
<evidence type="ECO:0000313" key="7">
    <source>
        <dbReference type="EMBL" id="CAF1031357.1"/>
    </source>
</evidence>
<keyword evidence="6" id="KW-0560">Oxidoreductase</keyword>
<keyword evidence="3" id="KW-0256">Endoplasmic reticulum</keyword>
<keyword evidence="5 6" id="KW-0479">Metal-binding</keyword>
<dbReference type="GO" id="GO:0016705">
    <property type="term" value="F:oxidoreductase activity, acting on paired donors, with incorporation or reduction of molecular oxygen"/>
    <property type="evidence" value="ECO:0007669"/>
    <property type="project" value="InterPro"/>
</dbReference>